<dbReference type="NCBIfam" id="TIGR02937">
    <property type="entry name" value="sigma70-ECF"/>
    <property type="match status" value="1"/>
</dbReference>
<dbReference type="InterPro" id="IPR013249">
    <property type="entry name" value="RNA_pol_sigma70_r4_t2"/>
</dbReference>
<dbReference type="Proteomes" id="UP000279994">
    <property type="component" value="Unassembled WGS sequence"/>
</dbReference>
<evidence type="ECO:0000259" key="6">
    <source>
        <dbReference type="Pfam" id="PF08281"/>
    </source>
</evidence>
<dbReference type="PANTHER" id="PTHR43133:SF25">
    <property type="entry name" value="RNA POLYMERASE SIGMA FACTOR RFAY-RELATED"/>
    <property type="match status" value="1"/>
</dbReference>
<reference evidence="7 8" key="1">
    <citation type="submission" date="2018-11" db="EMBL/GenBank/DDBJ databases">
        <authorList>
            <person name="Li F."/>
        </authorList>
    </citation>
    <scope>NUCLEOTIDE SEQUENCE [LARGE SCALE GENOMIC DNA]</scope>
    <source>
        <strain evidence="7 8">Gsoil 818</strain>
    </source>
</reference>
<dbReference type="CDD" id="cd06171">
    <property type="entry name" value="Sigma70_r4"/>
    <property type="match status" value="1"/>
</dbReference>
<keyword evidence="2" id="KW-0805">Transcription regulation</keyword>
<dbReference type="EMBL" id="RJSF01000044">
    <property type="protein sequence ID" value="RNM12460.1"/>
    <property type="molecule type" value="Genomic_DNA"/>
</dbReference>
<feature type="domain" description="RNA polymerase sigma factor 70 region 4 type 2" evidence="6">
    <location>
        <begin position="110"/>
        <end position="161"/>
    </location>
</feature>
<dbReference type="AlphaFoldDB" id="A0A3N0GK74"/>
<evidence type="ECO:0000313" key="7">
    <source>
        <dbReference type="EMBL" id="RNM12460.1"/>
    </source>
</evidence>
<keyword evidence="8" id="KW-1185">Reference proteome</keyword>
<dbReference type="InterPro" id="IPR014284">
    <property type="entry name" value="RNA_pol_sigma-70_dom"/>
</dbReference>
<comment type="similarity">
    <text evidence="1">Belongs to the sigma-70 factor family. ECF subfamily.</text>
</comment>
<evidence type="ECO:0000256" key="4">
    <source>
        <dbReference type="ARBA" id="ARBA00023163"/>
    </source>
</evidence>
<dbReference type="InterPro" id="IPR007627">
    <property type="entry name" value="RNA_pol_sigma70_r2"/>
</dbReference>
<sequence>MEATLIGGRVAVTDDSAHDFAAWVEPHLPAMTRFAARLVSAADRDDLVQDALLRAWRRWATYQAERGAPLPWLLAIVADQGRRGRRRSRPPAVSVHDPRQHTRLTPADLDLERAIATLSARQRTAVDLYYFVDLDVATIAAVMGCAPGTVKATLSQARARLHQLLGEGDHV</sequence>
<dbReference type="InterPro" id="IPR039425">
    <property type="entry name" value="RNA_pol_sigma-70-like"/>
</dbReference>
<evidence type="ECO:0000313" key="8">
    <source>
        <dbReference type="Proteomes" id="UP000279994"/>
    </source>
</evidence>
<dbReference type="InterPro" id="IPR013324">
    <property type="entry name" value="RNA_pol_sigma_r3/r4-like"/>
</dbReference>
<evidence type="ECO:0000256" key="2">
    <source>
        <dbReference type="ARBA" id="ARBA00023015"/>
    </source>
</evidence>
<gene>
    <name evidence="7" type="ORF">EFL26_17625</name>
</gene>
<name>A0A3N0GK74_9ACTN</name>
<accession>A0A3N0GK74</accession>
<dbReference type="SUPFAM" id="SSF88659">
    <property type="entry name" value="Sigma3 and sigma4 domains of RNA polymerase sigma factors"/>
    <property type="match status" value="1"/>
</dbReference>
<dbReference type="InterPro" id="IPR036388">
    <property type="entry name" value="WH-like_DNA-bd_sf"/>
</dbReference>
<evidence type="ECO:0000256" key="1">
    <source>
        <dbReference type="ARBA" id="ARBA00010641"/>
    </source>
</evidence>
<keyword evidence="3" id="KW-0731">Sigma factor</keyword>
<dbReference type="GO" id="GO:0003677">
    <property type="term" value="F:DNA binding"/>
    <property type="evidence" value="ECO:0007669"/>
    <property type="project" value="InterPro"/>
</dbReference>
<dbReference type="GO" id="GO:0016987">
    <property type="term" value="F:sigma factor activity"/>
    <property type="evidence" value="ECO:0007669"/>
    <property type="project" value="UniProtKB-KW"/>
</dbReference>
<keyword evidence="4" id="KW-0804">Transcription</keyword>
<dbReference type="PANTHER" id="PTHR43133">
    <property type="entry name" value="RNA POLYMERASE ECF-TYPE SIGMA FACTO"/>
    <property type="match status" value="1"/>
</dbReference>
<dbReference type="Gene3D" id="1.10.10.10">
    <property type="entry name" value="Winged helix-like DNA-binding domain superfamily/Winged helix DNA-binding domain"/>
    <property type="match status" value="1"/>
</dbReference>
<dbReference type="InterPro" id="IPR013325">
    <property type="entry name" value="RNA_pol_sigma_r2"/>
</dbReference>
<dbReference type="Gene3D" id="1.10.1740.10">
    <property type="match status" value="1"/>
</dbReference>
<dbReference type="RefSeq" id="WP_123224224.1">
    <property type="nucleotide sequence ID" value="NZ_RJSF01000044.1"/>
</dbReference>
<organism evidence="7 8">
    <name type="scientific">Nocardioides pocheonensis</name>
    <dbReference type="NCBI Taxonomy" id="661485"/>
    <lineage>
        <taxon>Bacteria</taxon>
        <taxon>Bacillati</taxon>
        <taxon>Actinomycetota</taxon>
        <taxon>Actinomycetes</taxon>
        <taxon>Propionibacteriales</taxon>
        <taxon>Nocardioidaceae</taxon>
        <taxon>Nocardioides</taxon>
    </lineage>
</organism>
<dbReference type="OrthoDB" id="3777963at2"/>
<protein>
    <submittedName>
        <fullName evidence="7">Sigma-70 family RNA polymerase sigma factor</fullName>
    </submittedName>
</protein>
<dbReference type="GO" id="GO:0006352">
    <property type="term" value="P:DNA-templated transcription initiation"/>
    <property type="evidence" value="ECO:0007669"/>
    <property type="project" value="InterPro"/>
</dbReference>
<evidence type="ECO:0000259" key="5">
    <source>
        <dbReference type="Pfam" id="PF04542"/>
    </source>
</evidence>
<dbReference type="Pfam" id="PF08281">
    <property type="entry name" value="Sigma70_r4_2"/>
    <property type="match status" value="1"/>
</dbReference>
<feature type="domain" description="RNA polymerase sigma-70 region 2" evidence="5">
    <location>
        <begin position="24"/>
        <end position="87"/>
    </location>
</feature>
<comment type="caution">
    <text evidence="7">The sequence shown here is derived from an EMBL/GenBank/DDBJ whole genome shotgun (WGS) entry which is preliminary data.</text>
</comment>
<dbReference type="Pfam" id="PF04542">
    <property type="entry name" value="Sigma70_r2"/>
    <property type="match status" value="1"/>
</dbReference>
<evidence type="ECO:0000256" key="3">
    <source>
        <dbReference type="ARBA" id="ARBA00023082"/>
    </source>
</evidence>
<dbReference type="SUPFAM" id="SSF88946">
    <property type="entry name" value="Sigma2 domain of RNA polymerase sigma factors"/>
    <property type="match status" value="1"/>
</dbReference>
<proteinExistence type="inferred from homology"/>